<feature type="signal peptide" evidence="2">
    <location>
        <begin position="1"/>
        <end position="15"/>
    </location>
</feature>
<dbReference type="VEuPathDB" id="AmoebaDB:EHI5A_244470"/>
<gene>
    <name evidence="3" type="ORF">EHI5A_244470</name>
</gene>
<reference evidence="3 4" key="1">
    <citation type="submission" date="2013-02" db="EMBL/GenBank/DDBJ databases">
        <authorList>
            <person name="Hannick L."/>
            <person name="Zafar N."/>
            <person name="Lorenzi H."/>
            <person name="Ali I.A."/>
            <person name="Petri W.P."/>
            <person name="Caler E."/>
        </authorList>
    </citation>
    <scope>NUCLEOTIDE SEQUENCE [LARGE SCALE GENOMIC DNA]</scope>
    <source>
        <strain evidence="3 4">KU27</strain>
    </source>
</reference>
<evidence type="ECO:0000313" key="4">
    <source>
        <dbReference type="Proteomes" id="UP000011755"/>
    </source>
</evidence>
<proteinExistence type="predicted"/>
<feature type="transmembrane region" description="Helical" evidence="1">
    <location>
        <begin position="189"/>
        <end position="210"/>
    </location>
</feature>
<sequence>MNTALLLLFISFAFSKDLIATITKDGDGNTVMFTKLEFEKCYYTSAVSSMYLTHDGDSVTCTTYLASSDCTGSVTASVTADLNDDKIKKAICSGSGDNEECSVEIKRAPRHNGFQSIILDDSDCSHRDNTQRLYVTKREYQCGNNGTYCRYKEEDDVMYLDKYPNDKMKNDERISHDKAWECDKCSVGFMYQCGAVSTFIVSALFIFALLF</sequence>
<dbReference type="AlphaFoldDB" id="M2Q7V1"/>
<feature type="chain" id="PRO_5012859002" evidence="2">
    <location>
        <begin position="16"/>
        <end position="211"/>
    </location>
</feature>
<organism evidence="3 4">
    <name type="scientific">Entamoeba histolytica KU27</name>
    <dbReference type="NCBI Taxonomy" id="885311"/>
    <lineage>
        <taxon>Eukaryota</taxon>
        <taxon>Amoebozoa</taxon>
        <taxon>Evosea</taxon>
        <taxon>Archamoebae</taxon>
        <taxon>Mastigamoebida</taxon>
        <taxon>Entamoebidae</taxon>
        <taxon>Entamoeba</taxon>
    </lineage>
</organism>
<name>M2Q7V1_ENTHI</name>
<evidence type="ECO:0000313" key="3">
    <source>
        <dbReference type="EMBL" id="EMD45574.1"/>
    </source>
</evidence>
<keyword evidence="2" id="KW-0732">Signal</keyword>
<evidence type="ECO:0000256" key="2">
    <source>
        <dbReference type="SAM" id="SignalP"/>
    </source>
</evidence>
<dbReference type="Proteomes" id="UP000011755">
    <property type="component" value="Unassembled WGS sequence"/>
</dbReference>
<keyword evidence="1" id="KW-1133">Transmembrane helix</keyword>
<protein>
    <submittedName>
        <fullName evidence="3">Uncharacterized protein</fullName>
    </submittedName>
</protein>
<dbReference type="OrthoDB" id="29690at2759"/>
<dbReference type="EMBL" id="KB444760">
    <property type="protein sequence ID" value="EMD45574.1"/>
    <property type="molecule type" value="Genomic_DNA"/>
</dbReference>
<keyword evidence="1" id="KW-0812">Transmembrane</keyword>
<evidence type="ECO:0000256" key="1">
    <source>
        <dbReference type="SAM" id="Phobius"/>
    </source>
</evidence>
<keyword evidence="1" id="KW-0472">Membrane</keyword>
<accession>M2Q7V1</accession>